<evidence type="ECO:0000313" key="2">
    <source>
        <dbReference type="EMBL" id="TLP99697.1"/>
    </source>
</evidence>
<feature type="transmembrane region" description="Helical" evidence="1">
    <location>
        <begin position="41"/>
        <end position="64"/>
    </location>
</feature>
<comment type="caution">
    <text evidence="2">The sequence shown here is derived from an EMBL/GenBank/DDBJ whole genome shotgun (WGS) entry which is preliminary data.</text>
</comment>
<keyword evidence="1" id="KW-1133">Transmembrane helix</keyword>
<keyword evidence="1" id="KW-0812">Transmembrane</keyword>
<organism evidence="2 3">
    <name type="scientific">Nesterenkonia salmonea</name>
    <dbReference type="NCBI Taxonomy" id="1804987"/>
    <lineage>
        <taxon>Bacteria</taxon>
        <taxon>Bacillati</taxon>
        <taxon>Actinomycetota</taxon>
        <taxon>Actinomycetes</taxon>
        <taxon>Micrococcales</taxon>
        <taxon>Micrococcaceae</taxon>
        <taxon>Nesterenkonia</taxon>
    </lineage>
</organism>
<dbReference type="Proteomes" id="UP000310458">
    <property type="component" value="Unassembled WGS sequence"/>
</dbReference>
<name>A0A5R9BGC2_9MICC</name>
<reference evidence="2 3" key="1">
    <citation type="submission" date="2019-05" db="EMBL/GenBank/DDBJ databases">
        <title>Nesterenkonia sp. GY074 isolated from the Southern Atlantic Ocean.</title>
        <authorList>
            <person name="Zhang G."/>
        </authorList>
    </citation>
    <scope>NUCLEOTIDE SEQUENCE [LARGE SCALE GENOMIC DNA]</scope>
    <source>
        <strain evidence="2 3">GY074</strain>
    </source>
</reference>
<sequence length="219" mass="23545">MPLSVFFAAWLIAVGIGWWIHTMQGSGDSSGEPMFTGAAQAPLWALVFVAAYSASHTFPFSMALSYSRRTFMLGVILAFGLVSVAFGAAFILAAWIERVTDGFGMHFYTFNLPYLTQGSGGIVAAGALAATLCLVLMMVGFFWAILYLRAGLFTLWVIILGLAVVGLAGTMLIFQNDGWPVIWEWIMQQSALSLTGWLAILAVGLAGLNYGVIRRATPA</sequence>
<dbReference type="AlphaFoldDB" id="A0A5R9BGC2"/>
<protein>
    <submittedName>
        <fullName evidence="2">Uncharacterized protein</fullName>
    </submittedName>
</protein>
<feature type="transmembrane region" description="Helical" evidence="1">
    <location>
        <begin position="194"/>
        <end position="213"/>
    </location>
</feature>
<keyword evidence="3" id="KW-1185">Reference proteome</keyword>
<evidence type="ECO:0000313" key="3">
    <source>
        <dbReference type="Proteomes" id="UP000310458"/>
    </source>
</evidence>
<keyword evidence="1" id="KW-0472">Membrane</keyword>
<dbReference type="RefSeq" id="WP_138251884.1">
    <property type="nucleotide sequence ID" value="NZ_VAVZ01000004.1"/>
</dbReference>
<gene>
    <name evidence="2" type="ORF">FEF26_02080</name>
</gene>
<proteinExistence type="predicted"/>
<feature type="transmembrane region" description="Helical" evidence="1">
    <location>
        <begin position="153"/>
        <end position="174"/>
    </location>
</feature>
<evidence type="ECO:0000256" key="1">
    <source>
        <dbReference type="SAM" id="Phobius"/>
    </source>
</evidence>
<feature type="transmembrane region" description="Helical" evidence="1">
    <location>
        <begin position="122"/>
        <end position="146"/>
    </location>
</feature>
<feature type="transmembrane region" description="Helical" evidence="1">
    <location>
        <begin position="71"/>
        <end position="96"/>
    </location>
</feature>
<dbReference type="OrthoDB" id="3209791at2"/>
<dbReference type="EMBL" id="VAVZ01000004">
    <property type="protein sequence ID" value="TLP99697.1"/>
    <property type="molecule type" value="Genomic_DNA"/>
</dbReference>
<accession>A0A5R9BGC2</accession>